<dbReference type="OrthoDB" id="1445758at2"/>
<dbReference type="PROSITE" id="PS51257">
    <property type="entry name" value="PROKAR_LIPOPROTEIN"/>
    <property type="match status" value="1"/>
</dbReference>
<protein>
    <recommendedName>
        <fullName evidence="3">Lipoprotein</fullName>
    </recommendedName>
</protein>
<evidence type="ECO:0008006" key="3">
    <source>
        <dbReference type="Google" id="ProtNLM"/>
    </source>
</evidence>
<evidence type="ECO:0000313" key="1">
    <source>
        <dbReference type="EMBL" id="EGV44232.1"/>
    </source>
</evidence>
<evidence type="ECO:0000313" key="2">
    <source>
        <dbReference type="Proteomes" id="UP000003730"/>
    </source>
</evidence>
<gene>
    <name evidence="1" type="ORF">BZARG_3108</name>
</gene>
<name>G2EBF5_9FLAO</name>
<reference evidence="1 2" key="1">
    <citation type="journal article" date="2008" name="Int. J. Syst. Evol. Microbiol.">
        <title>Bizionia argentinensis sp. nov., isolated from surface marine water in Antarctica.</title>
        <authorList>
            <person name="Bercovich A."/>
            <person name="Vazquez S.C."/>
            <person name="Yankilevich P."/>
            <person name="Coria S.H."/>
            <person name="Foti M."/>
            <person name="Hernandez E."/>
            <person name="Vidal A."/>
            <person name="Ruberto L."/>
            <person name="Melo C."/>
            <person name="Marenssi S."/>
            <person name="Criscuolo M."/>
            <person name="Memoli M."/>
            <person name="Arguelles M."/>
            <person name="Mac Cormack W.P."/>
        </authorList>
    </citation>
    <scope>NUCLEOTIDE SEQUENCE [LARGE SCALE GENOMIC DNA]</scope>
    <source>
        <strain evidence="1 2">JUB59</strain>
    </source>
</reference>
<dbReference type="RefSeq" id="WP_008635768.1">
    <property type="nucleotide sequence ID" value="NZ_AFXZ01000011.1"/>
</dbReference>
<sequence>MRKTIVILILNCLLISCGQNKNEKKEAKSKKPEQNFLTLRLADNEFIEFNIDTLSDFNEIIKIIEKIDCRKNYALFKLETEKEIFNIHPLQLCEDIFDYKLREIIYINTDSITVNYELKYPIDSLKTVLNNHLRNPNDDKNFPSSDEKKLISINVDSNKNIIETKKLLLKIIANINELNTKANYSFMFEERGIIQIEE</sequence>
<dbReference type="PATRIC" id="fig|1046627.3.peg.864"/>
<comment type="caution">
    <text evidence="1">The sequence shown here is derived from an EMBL/GenBank/DDBJ whole genome shotgun (WGS) entry which is preliminary data.</text>
</comment>
<dbReference type="eggNOG" id="ENOG502ZC9S">
    <property type="taxonomic scope" value="Bacteria"/>
</dbReference>
<accession>G2EBF5</accession>
<dbReference type="Proteomes" id="UP000003730">
    <property type="component" value="Unassembled WGS sequence"/>
</dbReference>
<proteinExistence type="predicted"/>
<organism evidence="1 2">
    <name type="scientific">Bizionia argentinensis JUB59</name>
    <dbReference type="NCBI Taxonomy" id="1046627"/>
    <lineage>
        <taxon>Bacteria</taxon>
        <taxon>Pseudomonadati</taxon>
        <taxon>Bacteroidota</taxon>
        <taxon>Flavobacteriia</taxon>
        <taxon>Flavobacteriales</taxon>
        <taxon>Flavobacteriaceae</taxon>
        <taxon>Bizionia</taxon>
    </lineage>
</organism>
<dbReference type="AlphaFoldDB" id="G2EBF5"/>
<dbReference type="STRING" id="1046627.BZARG_3108"/>
<keyword evidence="2" id="KW-1185">Reference proteome</keyword>
<dbReference type="EMBL" id="AFXZ01000011">
    <property type="protein sequence ID" value="EGV44232.1"/>
    <property type="molecule type" value="Genomic_DNA"/>
</dbReference>